<sequence>MIFSWIMNFENILKLACIIFIFFVACTTNQQINTANSCIIFEQKKNWYKSTKNSFDKWGAPIALQLAIINQESSFTQFAKPERKKIFGIIPGLRPSTAFGFAQVTNPTWDWYKTKTGNKNASRANFANVTDFIGWYVTQSEEIVGISKKDFYNQYLAYHEGQGGWKKGTHQNKKWLIDVAKNVERNANMYNNQLKDCENKLNKKGLFGIF</sequence>
<proteinExistence type="predicted"/>
<dbReference type="InterPro" id="IPR045795">
    <property type="entry name" value="SLT_4"/>
</dbReference>
<dbReference type="Pfam" id="PF19489">
    <property type="entry name" value="SLT_4"/>
    <property type="match status" value="1"/>
</dbReference>
<dbReference type="SUPFAM" id="SSF53955">
    <property type="entry name" value="Lysozyme-like"/>
    <property type="match status" value="1"/>
</dbReference>
<name>A0A381X940_9ZZZZ</name>
<dbReference type="AlphaFoldDB" id="A0A381X940"/>
<organism evidence="2">
    <name type="scientific">marine metagenome</name>
    <dbReference type="NCBI Taxonomy" id="408172"/>
    <lineage>
        <taxon>unclassified sequences</taxon>
        <taxon>metagenomes</taxon>
        <taxon>ecological metagenomes</taxon>
    </lineage>
</organism>
<reference evidence="2" key="1">
    <citation type="submission" date="2018-05" db="EMBL/GenBank/DDBJ databases">
        <authorList>
            <person name="Lanie J.A."/>
            <person name="Ng W.-L."/>
            <person name="Kazmierczak K.M."/>
            <person name="Andrzejewski T.M."/>
            <person name="Davidsen T.M."/>
            <person name="Wayne K.J."/>
            <person name="Tettelin H."/>
            <person name="Glass J.I."/>
            <person name="Rusch D."/>
            <person name="Podicherti R."/>
            <person name="Tsui H.-C.T."/>
            <person name="Winkler M.E."/>
        </authorList>
    </citation>
    <scope>NUCLEOTIDE SEQUENCE</scope>
</reference>
<dbReference type="InterPro" id="IPR023346">
    <property type="entry name" value="Lysozyme-like_dom_sf"/>
</dbReference>
<feature type="domain" description="Transglycosylase SLT" evidence="1">
    <location>
        <begin position="16"/>
        <end position="197"/>
    </location>
</feature>
<evidence type="ECO:0000313" key="2">
    <source>
        <dbReference type="EMBL" id="SVA61275.1"/>
    </source>
</evidence>
<protein>
    <recommendedName>
        <fullName evidence="1">Transglycosylase SLT domain-containing protein</fullName>
    </recommendedName>
</protein>
<accession>A0A381X940</accession>
<gene>
    <name evidence="2" type="ORF">METZ01_LOCUS114129</name>
</gene>
<dbReference type="EMBL" id="UINC01014353">
    <property type="protein sequence ID" value="SVA61275.1"/>
    <property type="molecule type" value="Genomic_DNA"/>
</dbReference>
<dbReference type="Gene3D" id="1.10.530.10">
    <property type="match status" value="1"/>
</dbReference>
<evidence type="ECO:0000259" key="1">
    <source>
        <dbReference type="Pfam" id="PF19489"/>
    </source>
</evidence>